<dbReference type="EMBL" id="PKSM01000076">
    <property type="protein sequence ID" value="POW17139.1"/>
    <property type="molecule type" value="Genomic_DNA"/>
</dbReference>
<evidence type="ECO:0000256" key="1">
    <source>
        <dbReference type="SAM" id="MobiDB-lite"/>
    </source>
</evidence>
<gene>
    <name evidence="2" type="ORF">PSHT_06517</name>
</gene>
<feature type="region of interest" description="Disordered" evidence="1">
    <location>
        <begin position="46"/>
        <end position="66"/>
    </location>
</feature>
<reference evidence="3" key="3">
    <citation type="journal article" date="2018" name="Mol. Plant Microbe Interact.">
        <title>Genome sequence resources for the wheat stripe rust pathogen (Puccinia striiformis f. sp. tritici) and the barley stripe rust pathogen (Puccinia striiformis f. sp. hordei).</title>
        <authorList>
            <person name="Xia C."/>
            <person name="Wang M."/>
            <person name="Yin C."/>
            <person name="Cornejo O.E."/>
            <person name="Hulbert S.H."/>
            <person name="Chen X."/>
        </authorList>
    </citation>
    <scope>NUCLEOTIDE SEQUENCE [LARGE SCALE GENOMIC DNA]</scope>
    <source>
        <strain evidence="3">93TX-2</strain>
    </source>
</reference>
<reference evidence="3" key="2">
    <citation type="journal article" date="2018" name="BMC Genomics">
        <title>Genomic insights into host adaptation between the wheat stripe rust pathogen (Puccinia striiformis f. sp. tritici) and the barley stripe rust pathogen (Puccinia striiformis f. sp. hordei).</title>
        <authorList>
            <person name="Xia C."/>
            <person name="Wang M."/>
            <person name="Yin C."/>
            <person name="Cornejo O.E."/>
            <person name="Hulbert S.H."/>
            <person name="Chen X."/>
        </authorList>
    </citation>
    <scope>NUCLEOTIDE SEQUENCE [LARGE SCALE GENOMIC DNA]</scope>
    <source>
        <strain evidence="3">93TX-2</strain>
    </source>
</reference>
<evidence type="ECO:0000313" key="3">
    <source>
        <dbReference type="Proteomes" id="UP000238274"/>
    </source>
</evidence>
<sequence length="66" mass="7410">MLSNTTSILARESGDETIVPMINQITERQQQVEQLRHQLDLSNKNLDSKLIKSNQASADSIQVKTT</sequence>
<protein>
    <submittedName>
        <fullName evidence="2">Uncharacterized protein</fullName>
    </submittedName>
</protein>
<accession>A0A2S4W5Y3</accession>
<dbReference type="OrthoDB" id="2500256at2759"/>
<reference evidence="2 3" key="1">
    <citation type="submission" date="2017-12" db="EMBL/GenBank/DDBJ databases">
        <title>Gene loss provides genomic basis for host adaptation in cereal stripe rust fungi.</title>
        <authorList>
            <person name="Xia C."/>
        </authorList>
    </citation>
    <scope>NUCLEOTIDE SEQUENCE [LARGE SCALE GENOMIC DNA]</scope>
    <source>
        <strain evidence="2 3">93TX-2</strain>
    </source>
</reference>
<keyword evidence="3" id="KW-1185">Reference proteome</keyword>
<name>A0A2S4W5Y3_9BASI</name>
<organism evidence="2 3">
    <name type="scientific">Puccinia striiformis</name>
    <dbReference type="NCBI Taxonomy" id="27350"/>
    <lineage>
        <taxon>Eukaryota</taxon>
        <taxon>Fungi</taxon>
        <taxon>Dikarya</taxon>
        <taxon>Basidiomycota</taxon>
        <taxon>Pucciniomycotina</taxon>
        <taxon>Pucciniomycetes</taxon>
        <taxon>Pucciniales</taxon>
        <taxon>Pucciniaceae</taxon>
        <taxon>Puccinia</taxon>
    </lineage>
</organism>
<dbReference type="Proteomes" id="UP000238274">
    <property type="component" value="Unassembled WGS sequence"/>
</dbReference>
<evidence type="ECO:0000313" key="2">
    <source>
        <dbReference type="EMBL" id="POW17139.1"/>
    </source>
</evidence>
<proteinExistence type="predicted"/>
<dbReference type="AlphaFoldDB" id="A0A2S4W5Y3"/>
<dbReference type="VEuPathDB" id="FungiDB:PSHT_06517"/>
<comment type="caution">
    <text evidence="2">The sequence shown here is derived from an EMBL/GenBank/DDBJ whole genome shotgun (WGS) entry which is preliminary data.</text>
</comment>
<dbReference type="VEuPathDB" id="FungiDB:PSTT_05680"/>